<evidence type="ECO:0000256" key="1">
    <source>
        <dbReference type="ARBA" id="ARBA00023172"/>
    </source>
</evidence>
<dbReference type="GO" id="GO:0006310">
    <property type="term" value="P:DNA recombination"/>
    <property type="evidence" value="ECO:0007669"/>
    <property type="project" value="UniProtKB-KW"/>
</dbReference>
<dbReference type="Proteomes" id="UP000605361">
    <property type="component" value="Unassembled WGS sequence"/>
</dbReference>
<dbReference type="Pfam" id="PF00589">
    <property type="entry name" value="Phage_integrase"/>
    <property type="match status" value="1"/>
</dbReference>
<dbReference type="PANTHER" id="PTHR30349:SF81">
    <property type="entry name" value="TYROSINE RECOMBINASE XERC"/>
    <property type="match status" value="1"/>
</dbReference>
<dbReference type="AlphaFoldDB" id="A0A931EZS2"/>
<proteinExistence type="predicted"/>
<dbReference type="InterPro" id="IPR013762">
    <property type="entry name" value="Integrase-like_cat_sf"/>
</dbReference>
<evidence type="ECO:0000259" key="2">
    <source>
        <dbReference type="PROSITE" id="PS51898"/>
    </source>
</evidence>
<dbReference type="PANTHER" id="PTHR30349">
    <property type="entry name" value="PHAGE INTEGRASE-RELATED"/>
    <property type="match status" value="1"/>
</dbReference>
<dbReference type="InterPro" id="IPR050090">
    <property type="entry name" value="Tyrosine_recombinase_XerCD"/>
</dbReference>
<keyword evidence="4" id="KW-1185">Reference proteome</keyword>
<dbReference type="EMBL" id="JADOGI010000014">
    <property type="protein sequence ID" value="MBF8185513.1"/>
    <property type="molecule type" value="Genomic_DNA"/>
</dbReference>
<feature type="domain" description="Tyr recombinase" evidence="2">
    <location>
        <begin position="100"/>
        <end position="296"/>
    </location>
</feature>
<sequence>MTAMHDHVREYLRLRRALGFKLDWPGRILPQFADYLLTAGSSTITDELSIAWAQLPTGVHPVTWTHRLGVVRGFAKYMQAIDPATQIPPSGVFPGQGKRPDPYLFSEHDITSLLEATRTLKTPLRAATCHALFGLLAVSGVRISEALTLQRDGVDLDSGVLAITSAKSGPPRLVPLHPTATAALSEYADLRDRLRPRARASTFFISHRGTPLSKGPVREAFIQLTAAIGIRTATVKPRIHDLRHSFAVHCLLRWYRSGADVDGQMATLPTYLGHLNPAGTFWYLSAVPELMQLAAQRLQASTAAS</sequence>
<accession>A0A931EZS2</accession>
<keyword evidence="1" id="KW-0233">DNA recombination</keyword>
<dbReference type="GO" id="GO:0003677">
    <property type="term" value="F:DNA binding"/>
    <property type="evidence" value="ECO:0007669"/>
    <property type="project" value="InterPro"/>
</dbReference>
<dbReference type="RefSeq" id="WP_195894493.1">
    <property type="nucleotide sequence ID" value="NZ_JADOGI010000014.1"/>
</dbReference>
<comment type="caution">
    <text evidence="3">The sequence shown here is derived from an EMBL/GenBank/DDBJ whole genome shotgun (WGS) entry which is preliminary data.</text>
</comment>
<dbReference type="PROSITE" id="PS51898">
    <property type="entry name" value="TYR_RECOMBINASE"/>
    <property type="match status" value="1"/>
</dbReference>
<name>A0A931EZS2_9ACTN</name>
<organism evidence="3 4">
    <name type="scientific">Nonomuraea cypriaca</name>
    <dbReference type="NCBI Taxonomy" id="1187855"/>
    <lineage>
        <taxon>Bacteria</taxon>
        <taxon>Bacillati</taxon>
        <taxon>Actinomycetota</taxon>
        <taxon>Actinomycetes</taxon>
        <taxon>Streptosporangiales</taxon>
        <taxon>Streptosporangiaceae</taxon>
        <taxon>Nonomuraea</taxon>
    </lineage>
</organism>
<evidence type="ECO:0000313" key="3">
    <source>
        <dbReference type="EMBL" id="MBF8185513.1"/>
    </source>
</evidence>
<evidence type="ECO:0000313" key="4">
    <source>
        <dbReference type="Proteomes" id="UP000605361"/>
    </source>
</evidence>
<dbReference type="GO" id="GO:0015074">
    <property type="term" value="P:DNA integration"/>
    <property type="evidence" value="ECO:0007669"/>
    <property type="project" value="InterPro"/>
</dbReference>
<dbReference type="SUPFAM" id="SSF56349">
    <property type="entry name" value="DNA breaking-rejoining enzymes"/>
    <property type="match status" value="1"/>
</dbReference>
<protein>
    <submittedName>
        <fullName evidence="3">Tyrosine-type recombinase/integrase</fullName>
    </submittedName>
</protein>
<gene>
    <name evidence="3" type="ORF">ITP53_07115</name>
</gene>
<dbReference type="Gene3D" id="1.10.443.10">
    <property type="entry name" value="Intergrase catalytic core"/>
    <property type="match status" value="1"/>
</dbReference>
<dbReference type="InterPro" id="IPR011010">
    <property type="entry name" value="DNA_brk_join_enz"/>
</dbReference>
<reference evidence="3" key="1">
    <citation type="submission" date="2020-11" db="EMBL/GenBank/DDBJ databases">
        <title>Whole-genome analyses of Nonomuraea sp. K274.</title>
        <authorList>
            <person name="Veyisoglu A."/>
        </authorList>
    </citation>
    <scope>NUCLEOTIDE SEQUENCE</scope>
    <source>
        <strain evidence="3">K274</strain>
    </source>
</reference>
<dbReference type="InterPro" id="IPR002104">
    <property type="entry name" value="Integrase_catalytic"/>
</dbReference>